<dbReference type="Proteomes" id="UP000478052">
    <property type="component" value="Unassembled WGS sequence"/>
</dbReference>
<evidence type="ECO:0000313" key="2">
    <source>
        <dbReference type="EMBL" id="KAF0755013.1"/>
    </source>
</evidence>
<name>A0A6G0YG02_APHCR</name>
<comment type="caution">
    <text evidence="2">The sequence shown here is derived from an EMBL/GenBank/DDBJ whole genome shotgun (WGS) entry which is preliminary data.</text>
</comment>
<gene>
    <name evidence="2" type="ORF">FWK35_00009849</name>
</gene>
<evidence type="ECO:0000256" key="1">
    <source>
        <dbReference type="SAM" id="MobiDB-lite"/>
    </source>
</evidence>
<dbReference type="AlphaFoldDB" id="A0A6G0YG02"/>
<accession>A0A6G0YG02</accession>
<sequence length="100" mass="10978">MDNLLDGGNSSTFETSSLENTVSKPQLWSSIKKKVQTTSFQDALLDAITNPPLYFQTPPEVDDPDKASISQSTSQPQNVFNIPSNSNGMTPTFPYPCSYK</sequence>
<protein>
    <submittedName>
        <fullName evidence="2">Uncharacterized protein</fullName>
    </submittedName>
</protein>
<reference evidence="2 3" key="1">
    <citation type="submission" date="2019-08" db="EMBL/GenBank/DDBJ databases">
        <title>Whole genome of Aphis craccivora.</title>
        <authorList>
            <person name="Voronova N.V."/>
            <person name="Shulinski R.S."/>
            <person name="Bandarenka Y.V."/>
            <person name="Zhorov D.G."/>
            <person name="Warner D."/>
        </authorList>
    </citation>
    <scope>NUCLEOTIDE SEQUENCE [LARGE SCALE GENOMIC DNA]</scope>
    <source>
        <strain evidence="2">180601</strain>
        <tissue evidence="2">Whole Body</tissue>
    </source>
</reference>
<keyword evidence="3" id="KW-1185">Reference proteome</keyword>
<evidence type="ECO:0000313" key="3">
    <source>
        <dbReference type="Proteomes" id="UP000478052"/>
    </source>
</evidence>
<proteinExistence type="predicted"/>
<organism evidence="2 3">
    <name type="scientific">Aphis craccivora</name>
    <name type="common">Cowpea aphid</name>
    <dbReference type="NCBI Taxonomy" id="307492"/>
    <lineage>
        <taxon>Eukaryota</taxon>
        <taxon>Metazoa</taxon>
        <taxon>Ecdysozoa</taxon>
        <taxon>Arthropoda</taxon>
        <taxon>Hexapoda</taxon>
        <taxon>Insecta</taxon>
        <taxon>Pterygota</taxon>
        <taxon>Neoptera</taxon>
        <taxon>Paraneoptera</taxon>
        <taxon>Hemiptera</taxon>
        <taxon>Sternorrhyncha</taxon>
        <taxon>Aphidomorpha</taxon>
        <taxon>Aphidoidea</taxon>
        <taxon>Aphididae</taxon>
        <taxon>Aphidini</taxon>
        <taxon>Aphis</taxon>
        <taxon>Aphis</taxon>
    </lineage>
</organism>
<feature type="compositionally biased region" description="Polar residues" evidence="1">
    <location>
        <begin position="68"/>
        <end position="90"/>
    </location>
</feature>
<dbReference type="EMBL" id="VUJU01004252">
    <property type="protein sequence ID" value="KAF0755013.1"/>
    <property type="molecule type" value="Genomic_DNA"/>
</dbReference>
<feature type="region of interest" description="Disordered" evidence="1">
    <location>
        <begin position="54"/>
        <end position="100"/>
    </location>
</feature>